<dbReference type="PATRIC" id="fig|1702214.3.peg.1807"/>
<keyword evidence="4" id="KW-0597">Phosphoprotein</keyword>
<evidence type="ECO:0000256" key="7">
    <source>
        <dbReference type="RuleBase" id="RU003838"/>
    </source>
</evidence>
<dbReference type="UniPathway" id="UPA00253">
    <property type="reaction ID" value="UER00457"/>
</dbReference>
<dbReference type="Gene3D" id="3.20.140.10">
    <property type="entry name" value="nicotinate phosphoribosyltransferase"/>
    <property type="match status" value="1"/>
</dbReference>
<dbReference type="InterPro" id="IPR041525">
    <property type="entry name" value="N/Namide_PRibTrfase"/>
</dbReference>
<keyword evidence="5 7" id="KW-0436">Ligase</keyword>
<dbReference type="GO" id="GO:0016757">
    <property type="term" value="F:glycosyltransferase activity"/>
    <property type="evidence" value="ECO:0007669"/>
    <property type="project" value="UniProtKB-KW"/>
</dbReference>
<evidence type="ECO:0000256" key="4">
    <source>
        <dbReference type="ARBA" id="ARBA00022553"/>
    </source>
</evidence>
<dbReference type="NCBIfam" id="TIGR01514">
    <property type="entry name" value="NAPRTase"/>
    <property type="match status" value="1"/>
</dbReference>
<comment type="PTM">
    <text evidence="7">Transiently phosphorylated on a His residue during the reaction cycle. Phosphorylation strongly increases the affinity for substrates and increases the rate of nicotinate D-ribonucleotide production. Dephosphorylation regenerates the low-affinity form of the enzyme, leading to product release.</text>
</comment>
<dbReference type="EMBL" id="LIIK01000017">
    <property type="protein sequence ID" value="KQM08925.1"/>
    <property type="molecule type" value="Genomic_DNA"/>
</dbReference>
<dbReference type="EC" id="6.3.4.21" evidence="3 7"/>
<accession>A0A0Q4B7P6</accession>
<comment type="similarity">
    <text evidence="2 7">Belongs to the NAPRTase family.</text>
</comment>
<evidence type="ECO:0000256" key="6">
    <source>
        <dbReference type="ARBA" id="ARBA00022642"/>
    </source>
</evidence>
<feature type="domain" description="Nicotinate/nicotinamide phosphoribosyltransferase" evidence="8">
    <location>
        <begin position="163"/>
        <end position="361"/>
    </location>
</feature>
<dbReference type="PIRSF" id="PIRSF000484">
    <property type="entry name" value="NAPRT"/>
    <property type="match status" value="1"/>
</dbReference>
<gene>
    <name evidence="10" type="ORF">AL399_04490</name>
</gene>
<dbReference type="InterPro" id="IPR040727">
    <property type="entry name" value="NAPRTase_N"/>
</dbReference>
<evidence type="ECO:0000259" key="8">
    <source>
        <dbReference type="Pfam" id="PF04095"/>
    </source>
</evidence>
<dbReference type="NCBIfam" id="NF003704">
    <property type="entry name" value="PRK05321.1"/>
    <property type="match status" value="1"/>
</dbReference>
<comment type="pathway">
    <text evidence="1 7">Cofactor biosynthesis; NAD(+) biosynthesis; nicotinate D-ribonucleotide from nicotinate: step 1/1.</text>
</comment>
<evidence type="ECO:0000259" key="9">
    <source>
        <dbReference type="Pfam" id="PF17767"/>
    </source>
</evidence>
<proteinExistence type="inferred from homology"/>
<dbReference type="InterPro" id="IPR036068">
    <property type="entry name" value="Nicotinate_pribotase-like_C"/>
</dbReference>
<evidence type="ECO:0000313" key="11">
    <source>
        <dbReference type="Proteomes" id="UP000054172"/>
    </source>
</evidence>
<protein>
    <recommendedName>
        <fullName evidence="3 7">Nicotinate phosphoribosyltransferase</fullName>
        <ecNumber evidence="3 7">6.3.4.21</ecNumber>
    </recommendedName>
</protein>
<dbReference type="GO" id="GO:0005829">
    <property type="term" value="C:cytosol"/>
    <property type="evidence" value="ECO:0007669"/>
    <property type="project" value="TreeGrafter"/>
</dbReference>
<dbReference type="PANTHER" id="PTHR11098">
    <property type="entry name" value="NICOTINATE PHOSPHORIBOSYLTRANSFERASE"/>
    <property type="match status" value="1"/>
</dbReference>
<feature type="domain" description="Nicotinate phosphoribosyltransferase N-terminal" evidence="9">
    <location>
        <begin position="10"/>
        <end position="129"/>
    </location>
</feature>
<dbReference type="Pfam" id="PF17767">
    <property type="entry name" value="NAPRTase_N"/>
    <property type="match status" value="1"/>
</dbReference>
<keyword evidence="6 7" id="KW-0662">Pyridine nucleotide biosynthesis</keyword>
<reference evidence="10" key="1">
    <citation type="submission" date="2015-08" db="EMBL/GenBank/DDBJ databases">
        <title>Candidatus Bacteriodes Periocalifornicus.</title>
        <authorList>
            <person name="McLean J.S."/>
            <person name="Kelley S."/>
        </authorList>
    </citation>
    <scope>NUCLEOTIDE SEQUENCE [LARGE SCALE GENOMIC DNA]</scope>
    <source>
        <strain evidence="10">12B</strain>
    </source>
</reference>
<evidence type="ECO:0000256" key="3">
    <source>
        <dbReference type="ARBA" id="ARBA00013236"/>
    </source>
</evidence>
<comment type="caution">
    <text evidence="10">The sequence shown here is derived from an EMBL/GenBank/DDBJ whole genome shotgun (WGS) entry which is preliminary data.</text>
</comment>
<dbReference type="SUPFAM" id="SSF54675">
    <property type="entry name" value="Nicotinate/Quinolinate PRTase N-terminal domain-like"/>
    <property type="match status" value="1"/>
</dbReference>
<evidence type="ECO:0000256" key="5">
    <source>
        <dbReference type="ARBA" id="ARBA00022598"/>
    </source>
</evidence>
<name>A0A0Q4B7P6_9BACT</name>
<dbReference type="PANTHER" id="PTHR11098:SF1">
    <property type="entry name" value="NICOTINATE PHOSPHORIBOSYLTRANSFERASE"/>
    <property type="match status" value="1"/>
</dbReference>
<dbReference type="STRING" id="1702214.AL399_04490"/>
<dbReference type="InterPro" id="IPR007229">
    <property type="entry name" value="Nic_PRibTrfase-Fam"/>
</dbReference>
<keyword evidence="11" id="KW-1185">Reference proteome</keyword>
<comment type="function">
    <text evidence="7">Catalyzes the synthesis of beta-nicotinate D-ribonucleotide from nicotinate and 5-phospho-D-ribose 1-phosphate at the expense of ATP.</text>
</comment>
<comment type="catalytic activity">
    <reaction evidence="7">
        <text>5-phospho-alpha-D-ribose 1-diphosphate + nicotinate + ATP + H2O = nicotinate beta-D-ribonucleotide + ADP + phosphate + diphosphate</text>
        <dbReference type="Rhea" id="RHEA:36163"/>
        <dbReference type="ChEBI" id="CHEBI:15377"/>
        <dbReference type="ChEBI" id="CHEBI:30616"/>
        <dbReference type="ChEBI" id="CHEBI:32544"/>
        <dbReference type="ChEBI" id="CHEBI:33019"/>
        <dbReference type="ChEBI" id="CHEBI:43474"/>
        <dbReference type="ChEBI" id="CHEBI:57502"/>
        <dbReference type="ChEBI" id="CHEBI:58017"/>
        <dbReference type="ChEBI" id="CHEBI:456216"/>
        <dbReference type="EC" id="6.3.4.21"/>
    </reaction>
</comment>
<evidence type="ECO:0000256" key="2">
    <source>
        <dbReference type="ARBA" id="ARBA00010897"/>
    </source>
</evidence>
<dbReference type="GO" id="GO:0034355">
    <property type="term" value="P:NAD+ biosynthetic process via the salvage pathway"/>
    <property type="evidence" value="ECO:0007669"/>
    <property type="project" value="TreeGrafter"/>
</dbReference>
<dbReference type="AlphaFoldDB" id="A0A0Q4B7P6"/>
<evidence type="ECO:0000313" key="10">
    <source>
        <dbReference type="EMBL" id="KQM08925.1"/>
    </source>
</evidence>
<dbReference type="GO" id="GO:0004516">
    <property type="term" value="F:nicotinate phosphoribosyltransferase activity"/>
    <property type="evidence" value="ECO:0007669"/>
    <property type="project" value="UniProtKB-UniRule"/>
</dbReference>
<dbReference type="Proteomes" id="UP000054172">
    <property type="component" value="Unassembled WGS sequence"/>
</dbReference>
<dbReference type="InterPro" id="IPR006406">
    <property type="entry name" value="Nic_PRibTrfase"/>
</dbReference>
<keyword evidence="10" id="KW-0328">Glycosyltransferase</keyword>
<dbReference type="Pfam" id="PF04095">
    <property type="entry name" value="NAPRTase"/>
    <property type="match status" value="1"/>
</dbReference>
<sequence length="401" mass="46145">MKQIINHFTDDDLYKFTMCCAVIDNFPRAQVKYSFADRNNAVYPGGFAKELGEQIKMLENLVITEEEIAFMKRKCAYIPHWFYNYLKGYRFNHEWVKAWQDDSGHLHLEIEGSWADTILLEVKVLAIISELYYRMTGQAESLNYTDYYEKSIGKVTRLLDAGCAFSDFGTRRRASFEAEDTVVRAMKACYASRKWKGQFVGTSNVYLAMKHDLTPVGTMAHEFICAIGGMYGPQMANHIAMNSWRNTFRGALGTYLYDSFGWNIFNLNFSEDFANLFKGLRIDSGDNREQLQRIVEKYHSLGIDPKTKQVVFSNALDTDRAIEIQQYAQKYCQPSFGIGTHFTNDFVGIDPLNIVIKLVAAKITETWTFYNDTCKLSEDDGKHTGNPEVIARFMDALHMKR</sequence>
<evidence type="ECO:0000256" key="1">
    <source>
        <dbReference type="ARBA" id="ARBA00004952"/>
    </source>
</evidence>
<dbReference type="SUPFAM" id="SSF51690">
    <property type="entry name" value="Nicotinate/Quinolinate PRTase C-terminal domain-like"/>
    <property type="match status" value="1"/>
</dbReference>
<organism evidence="10 11">
    <name type="scientific">Candidatus [Bacteroides] periocalifornicus</name>
    <dbReference type="NCBI Taxonomy" id="1702214"/>
    <lineage>
        <taxon>Bacteria</taxon>
        <taxon>Pseudomonadati</taxon>
        <taxon>Bacteroidota</taxon>
    </lineage>
</organism>
<keyword evidence="10" id="KW-0808">Transferase</keyword>